<proteinExistence type="predicted"/>
<keyword evidence="5" id="KW-1185">Reference proteome</keyword>
<organism evidence="4 5">
    <name type="scientific">Sphaceloma murrayae</name>
    <dbReference type="NCBI Taxonomy" id="2082308"/>
    <lineage>
        <taxon>Eukaryota</taxon>
        <taxon>Fungi</taxon>
        <taxon>Dikarya</taxon>
        <taxon>Ascomycota</taxon>
        <taxon>Pezizomycotina</taxon>
        <taxon>Dothideomycetes</taxon>
        <taxon>Dothideomycetidae</taxon>
        <taxon>Myriangiales</taxon>
        <taxon>Elsinoaceae</taxon>
        <taxon>Sphaceloma</taxon>
    </lineage>
</organism>
<protein>
    <recommendedName>
        <fullName evidence="6">Required for respiratory growth protein 7, mitochondrial</fullName>
    </recommendedName>
</protein>
<sequence>MRSALRVASRCHCSSQVLRQRCSSSSASAGSLDNTIPTAATNEDLKPIPETSTTSPSPPKKRGRPRKTPTTTPSDLLPFHLPTKPPHTSLSTFLSYARTASLSPTSTVYVGTHYEYTTILSLLPLGFSLHRVGGASDLGIDLLGYWTPPSLPAGEQLRVVVQCKSEVPKPGHVRELEGAVSGAPSGWRGEGVVALLVARGEATKGVREAVARGRGRVGFVCVGREGEVRQVMWNARLGQVLEGVGVGMRYEGGSEGVGLTWQGRAWKAEDTNGEG</sequence>
<reference evidence="4 5" key="1">
    <citation type="submission" date="2017-06" db="EMBL/GenBank/DDBJ databases">
        <title>Draft genome sequence of a variant of Elsinoe murrayae.</title>
        <authorList>
            <person name="Cheng Q."/>
        </authorList>
    </citation>
    <scope>NUCLEOTIDE SEQUENCE [LARGE SCALE GENOMIC DNA]</scope>
    <source>
        <strain evidence="4 5">CQ-2017a</strain>
    </source>
</reference>
<dbReference type="Pfam" id="PF10356">
    <property type="entry name" value="RRG7"/>
    <property type="match status" value="2"/>
</dbReference>
<gene>
    <name evidence="4" type="ORF">CAC42_4939</name>
</gene>
<evidence type="ECO:0000313" key="5">
    <source>
        <dbReference type="Proteomes" id="UP000243797"/>
    </source>
</evidence>
<comment type="caution">
    <text evidence="4">The sequence shown here is derived from an EMBL/GenBank/DDBJ whole genome shotgun (WGS) entry which is preliminary data.</text>
</comment>
<name>A0A2K1QPF7_9PEZI</name>
<dbReference type="EMBL" id="NKHZ01000055">
    <property type="protein sequence ID" value="PNS16975.1"/>
    <property type="molecule type" value="Genomic_DNA"/>
</dbReference>
<keyword evidence="2" id="KW-0496">Mitochondrion</keyword>
<dbReference type="OrthoDB" id="20734at2759"/>
<evidence type="ECO:0000256" key="2">
    <source>
        <dbReference type="ARBA" id="ARBA00023128"/>
    </source>
</evidence>
<feature type="region of interest" description="Disordered" evidence="3">
    <location>
        <begin position="23"/>
        <end position="81"/>
    </location>
</feature>
<evidence type="ECO:0000313" key="4">
    <source>
        <dbReference type="EMBL" id="PNS16975.1"/>
    </source>
</evidence>
<dbReference type="PANTHER" id="PTHR28133">
    <property type="entry name" value="REQUIRED FOR RESPIRATORY GROWTH PROTEIN 7, MITOCHONDRIAL"/>
    <property type="match status" value="1"/>
</dbReference>
<evidence type="ECO:0008006" key="6">
    <source>
        <dbReference type="Google" id="ProtNLM"/>
    </source>
</evidence>
<comment type="subcellular location">
    <subcellularLocation>
        <location evidence="1">Mitochondrion</location>
    </subcellularLocation>
</comment>
<feature type="compositionally biased region" description="Polar residues" evidence="3">
    <location>
        <begin position="32"/>
        <end position="41"/>
    </location>
</feature>
<dbReference type="Proteomes" id="UP000243797">
    <property type="component" value="Unassembled WGS sequence"/>
</dbReference>
<evidence type="ECO:0000256" key="3">
    <source>
        <dbReference type="SAM" id="MobiDB-lite"/>
    </source>
</evidence>
<accession>A0A2K1QPF7</accession>
<evidence type="ECO:0000256" key="1">
    <source>
        <dbReference type="ARBA" id="ARBA00004173"/>
    </source>
</evidence>
<dbReference type="GO" id="GO:0005739">
    <property type="term" value="C:mitochondrion"/>
    <property type="evidence" value="ECO:0007669"/>
    <property type="project" value="UniProtKB-SubCell"/>
</dbReference>
<dbReference type="InterPro" id="IPR018828">
    <property type="entry name" value="RRG7"/>
</dbReference>
<dbReference type="PANTHER" id="PTHR28133:SF1">
    <property type="entry name" value="REQUIRED FOR RESPIRATORY GROWTH PROTEIN 7, MITOCHONDRIAL"/>
    <property type="match status" value="1"/>
</dbReference>
<dbReference type="InParanoid" id="A0A2K1QPF7"/>
<dbReference type="AlphaFoldDB" id="A0A2K1QPF7"/>